<keyword evidence="2 5" id="KW-0547">Nucleotide-binding</keyword>
<gene>
    <name evidence="7" type="ORF">KDW03_08115</name>
</gene>
<comment type="similarity">
    <text evidence="5">Belongs to the ATP:guanido phosphotransferase family.</text>
</comment>
<dbReference type="PANTHER" id="PTHR11547:SF38">
    <property type="entry name" value="ARGININE KINASE 1-RELATED"/>
    <property type="match status" value="1"/>
</dbReference>
<feature type="domain" description="Phosphagen kinase C-terminal" evidence="6">
    <location>
        <begin position="20"/>
        <end position="243"/>
    </location>
</feature>
<keyword evidence="4 5" id="KW-0067">ATP-binding</keyword>
<dbReference type="GO" id="GO:0046314">
    <property type="term" value="P:phosphocreatine biosynthetic process"/>
    <property type="evidence" value="ECO:0007669"/>
    <property type="project" value="InterPro"/>
</dbReference>
<feature type="binding site" evidence="5">
    <location>
        <begin position="167"/>
        <end position="171"/>
    </location>
    <ligand>
        <name>ATP</name>
        <dbReference type="ChEBI" id="CHEBI:30616"/>
    </ligand>
</feature>
<reference evidence="7" key="2">
    <citation type="submission" date="2022-06" db="EMBL/GenBank/DDBJ databases">
        <title>Thermospira aquatica gen. nov., sp. nov.</title>
        <authorList>
            <person name="Ben Ali Gam Z."/>
            <person name="Labat M."/>
        </authorList>
    </citation>
    <scope>NUCLEOTIDE SEQUENCE</scope>
    <source>
        <strain evidence="7">F1F22</strain>
    </source>
</reference>
<dbReference type="InterPro" id="IPR014746">
    <property type="entry name" value="Gln_synth/guanido_kin_cat_dom"/>
</dbReference>
<dbReference type="GO" id="GO:0005615">
    <property type="term" value="C:extracellular space"/>
    <property type="evidence" value="ECO:0007669"/>
    <property type="project" value="TreeGrafter"/>
</dbReference>
<name>A0AAX3BAY4_9SPIR</name>
<feature type="binding site" evidence="5">
    <location>
        <begin position="23"/>
        <end position="27"/>
    </location>
    <ligand>
        <name>ATP</name>
        <dbReference type="ChEBI" id="CHEBI:30616"/>
    </ligand>
</feature>
<organism evidence="7 8">
    <name type="scientific">Thermospira aquatica</name>
    <dbReference type="NCBI Taxonomy" id="2828656"/>
    <lineage>
        <taxon>Bacteria</taxon>
        <taxon>Pseudomonadati</taxon>
        <taxon>Spirochaetota</taxon>
        <taxon>Spirochaetia</taxon>
        <taxon>Brevinematales</taxon>
        <taxon>Thermospiraceae</taxon>
        <taxon>Thermospira</taxon>
    </lineage>
</organism>
<dbReference type="AlphaFoldDB" id="A0AAX3BAY4"/>
<protein>
    <recommendedName>
        <fullName evidence="6">Phosphagen kinase C-terminal domain-containing protein</fullName>
    </recommendedName>
</protein>
<comment type="caution">
    <text evidence="5">Lacks conserved residue(s) required for the propagation of feature annotation.</text>
</comment>
<dbReference type="SUPFAM" id="SSF55931">
    <property type="entry name" value="Glutamine synthetase/guanido kinase"/>
    <property type="match status" value="1"/>
</dbReference>
<proteinExistence type="inferred from homology"/>
<keyword evidence="8" id="KW-1185">Reference proteome</keyword>
<keyword evidence="1 5" id="KW-0808">Transferase</keyword>
<dbReference type="Gene3D" id="3.30.590.10">
    <property type="entry name" value="Glutamine synthetase/guanido kinase, catalytic domain"/>
    <property type="match status" value="1"/>
</dbReference>
<evidence type="ECO:0000256" key="3">
    <source>
        <dbReference type="ARBA" id="ARBA00022777"/>
    </source>
</evidence>
<evidence type="ECO:0000259" key="6">
    <source>
        <dbReference type="PROSITE" id="PS51510"/>
    </source>
</evidence>
<evidence type="ECO:0000313" key="7">
    <source>
        <dbReference type="EMBL" id="URA09452.1"/>
    </source>
</evidence>
<dbReference type="Pfam" id="PF00217">
    <property type="entry name" value="ATP-gua_Ptrans"/>
    <property type="match status" value="1"/>
</dbReference>
<dbReference type="GO" id="GO:0005524">
    <property type="term" value="F:ATP binding"/>
    <property type="evidence" value="ECO:0007669"/>
    <property type="project" value="UniProtKB-UniRule"/>
</dbReference>
<dbReference type="RefSeq" id="WP_271434581.1">
    <property type="nucleotide sequence ID" value="NZ_CP073355.1"/>
</dbReference>
<dbReference type="KEGG" id="taqu:KDW03_08115"/>
<feature type="binding site" evidence="5">
    <location>
        <begin position="198"/>
        <end position="203"/>
    </location>
    <ligand>
        <name>ATP</name>
        <dbReference type="ChEBI" id="CHEBI:30616"/>
    </ligand>
</feature>
<dbReference type="PROSITE" id="PS51510">
    <property type="entry name" value="PHOSPHAGEN_KINASE_C"/>
    <property type="match status" value="1"/>
</dbReference>
<dbReference type="PANTHER" id="PTHR11547">
    <property type="entry name" value="ARGININE OR CREATINE KINASE"/>
    <property type="match status" value="1"/>
</dbReference>
<evidence type="ECO:0000313" key="8">
    <source>
        <dbReference type="Proteomes" id="UP001056539"/>
    </source>
</evidence>
<dbReference type="EMBL" id="CP073355">
    <property type="protein sequence ID" value="URA09452.1"/>
    <property type="molecule type" value="Genomic_DNA"/>
</dbReference>
<evidence type="ECO:0000256" key="2">
    <source>
        <dbReference type="ARBA" id="ARBA00022741"/>
    </source>
</evidence>
<feature type="binding site" evidence="5">
    <location>
        <position position="116"/>
    </location>
    <ligand>
        <name>ATP</name>
        <dbReference type="ChEBI" id="CHEBI:30616"/>
    </ligand>
</feature>
<reference evidence="7" key="1">
    <citation type="submission" date="2021-04" db="EMBL/GenBank/DDBJ databases">
        <authorList>
            <person name="Postec A."/>
        </authorList>
    </citation>
    <scope>NUCLEOTIDE SEQUENCE</scope>
    <source>
        <strain evidence="7">F1F22</strain>
    </source>
</reference>
<dbReference type="GO" id="GO:0004111">
    <property type="term" value="F:creatine kinase activity"/>
    <property type="evidence" value="ECO:0007669"/>
    <property type="project" value="InterPro"/>
</dbReference>
<dbReference type="InterPro" id="IPR000749">
    <property type="entry name" value="ATP-guanido_PTrfase"/>
</dbReference>
<evidence type="ECO:0000256" key="5">
    <source>
        <dbReference type="PROSITE-ProRule" id="PRU00843"/>
    </source>
</evidence>
<evidence type="ECO:0000256" key="4">
    <source>
        <dbReference type="ARBA" id="ARBA00022840"/>
    </source>
</evidence>
<evidence type="ECO:0000256" key="1">
    <source>
        <dbReference type="ARBA" id="ARBA00022679"/>
    </source>
</evidence>
<sequence>MTYITLPVTLTEHNHSLDHMVWSSRVRFARNVEGRTFPWRMSEREAFELDDKLGTLLRELFPEALFFHTEDFESEELLRWYARRVISQNFIKQGRTFGFAKDGSWTMMLLEDDHLRLQSCEMGYRIPGMLERLILVLRQIEKYVDFAFDEEKGYLTSSLLNVGTGLRLSAMVNLWGLVSQKKIADLIEYANHMSYMVVNHIRDDSFAPLFYIFNYYSLGSSEQDMQHEFQRFLQHVWKLEQEARHETLSEEEERKICYLELKEVHEMEMLSYEEMVYYLCLLDVLIQQNILVFSERESLRRLIFTYSDD</sequence>
<keyword evidence="3 5" id="KW-0418">Kinase</keyword>
<dbReference type="InterPro" id="IPR022414">
    <property type="entry name" value="ATP-guanido_PTrfase_cat"/>
</dbReference>
<dbReference type="Proteomes" id="UP001056539">
    <property type="component" value="Chromosome"/>
</dbReference>
<accession>A0AAX3BAY4</accession>